<comment type="caution">
    <text evidence="1">The sequence shown here is derived from an EMBL/GenBank/DDBJ whole genome shotgun (WGS) entry which is preliminary data.</text>
</comment>
<protein>
    <submittedName>
        <fullName evidence="1">Uncharacterized protein</fullName>
    </submittedName>
</protein>
<sequence>MSTRTRLTLTVLALRMPKWKTKHKRNTLPAHKCPPRLPPLLPSVRCAYAEVEDRKLENQLYLTKSFALL</sequence>
<proteinExistence type="predicted"/>
<dbReference type="AlphaFoldDB" id="A0AAV7NIE1"/>
<gene>
    <name evidence="1" type="ORF">NDU88_003544</name>
</gene>
<dbReference type="Proteomes" id="UP001066276">
    <property type="component" value="Chromosome 8"/>
</dbReference>
<reference evidence="1" key="1">
    <citation type="journal article" date="2022" name="bioRxiv">
        <title>Sequencing and chromosome-scale assembly of the giantPleurodeles waltlgenome.</title>
        <authorList>
            <person name="Brown T."/>
            <person name="Elewa A."/>
            <person name="Iarovenko S."/>
            <person name="Subramanian E."/>
            <person name="Araus A.J."/>
            <person name="Petzold A."/>
            <person name="Susuki M."/>
            <person name="Suzuki K.-i.T."/>
            <person name="Hayashi T."/>
            <person name="Toyoda A."/>
            <person name="Oliveira C."/>
            <person name="Osipova E."/>
            <person name="Leigh N.D."/>
            <person name="Simon A."/>
            <person name="Yun M.H."/>
        </authorList>
    </citation>
    <scope>NUCLEOTIDE SEQUENCE</scope>
    <source>
        <strain evidence="1">20211129_DDA</strain>
        <tissue evidence="1">Liver</tissue>
    </source>
</reference>
<keyword evidence="2" id="KW-1185">Reference proteome</keyword>
<accession>A0AAV7NIE1</accession>
<organism evidence="1 2">
    <name type="scientific">Pleurodeles waltl</name>
    <name type="common">Iberian ribbed newt</name>
    <dbReference type="NCBI Taxonomy" id="8319"/>
    <lineage>
        <taxon>Eukaryota</taxon>
        <taxon>Metazoa</taxon>
        <taxon>Chordata</taxon>
        <taxon>Craniata</taxon>
        <taxon>Vertebrata</taxon>
        <taxon>Euteleostomi</taxon>
        <taxon>Amphibia</taxon>
        <taxon>Batrachia</taxon>
        <taxon>Caudata</taxon>
        <taxon>Salamandroidea</taxon>
        <taxon>Salamandridae</taxon>
        <taxon>Pleurodelinae</taxon>
        <taxon>Pleurodeles</taxon>
    </lineage>
</organism>
<dbReference type="EMBL" id="JANPWB010000012">
    <property type="protein sequence ID" value="KAJ1115319.1"/>
    <property type="molecule type" value="Genomic_DNA"/>
</dbReference>
<evidence type="ECO:0000313" key="2">
    <source>
        <dbReference type="Proteomes" id="UP001066276"/>
    </source>
</evidence>
<name>A0AAV7NIE1_PLEWA</name>
<evidence type="ECO:0000313" key="1">
    <source>
        <dbReference type="EMBL" id="KAJ1115319.1"/>
    </source>
</evidence>